<protein>
    <submittedName>
        <fullName evidence="1">Uncharacterized protein</fullName>
    </submittedName>
</protein>
<keyword evidence="2" id="KW-1185">Reference proteome</keyword>
<sequence>MFPLKKYIHECSSLGVPLFTVCRLKVFLRLQWDAGTLGDILKIHKDASAAKVIGENSTALLVGQWLNTVEPKLPGNPGYKRLKDSYSFSLPWLDTASCLQQYFGLALNNY</sequence>
<dbReference type="Proteomes" id="UP001434883">
    <property type="component" value="Unassembled WGS sequence"/>
</dbReference>
<comment type="caution">
    <text evidence="1">The sequence shown here is derived from an EMBL/GenBank/DDBJ whole genome shotgun (WGS) entry which is preliminary data.</text>
</comment>
<evidence type="ECO:0000313" key="1">
    <source>
        <dbReference type="EMBL" id="MEQ2212299.1"/>
    </source>
</evidence>
<proteinExistence type="predicted"/>
<organism evidence="1 2">
    <name type="scientific">Xenoophorus captivus</name>
    <dbReference type="NCBI Taxonomy" id="1517983"/>
    <lineage>
        <taxon>Eukaryota</taxon>
        <taxon>Metazoa</taxon>
        <taxon>Chordata</taxon>
        <taxon>Craniata</taxon>
        <taxon>Vertebrata</taxon>
        <taxon>Euteleostomi</taxon>
        <taxon>Actinopterygii</taxon>
        <taxon>Neopterygii</taxon>
        <taxon>Teleostei</taxon>
        <taxon>Neoteleostei</taxon>
        <taxon>Acanthomorphata</taxon>
        <taxon>Ovalentaria</taxon>
        <taxon>Atherinomorphae</taxon>
        <taxon>Cyprinodontiformes</taxon>
        <taxon>Goodeidae</taxon>
        <taxon>Xenoophorus</taxon>
    </lineage>
</organism>
<accession>A0ABV0RVK1</accession>
<gene>
    <name evidence="1" type="ORF">XENOCAPTIV_028949</name>
</gene>
<reference evidence="1 2" key="1">
    <citation type="submission" date="2021-06" db="EMBL/GenBank/DDBJ databases">
        <authorList>
            <person name="Palmer J.M."/>
        </authorList>
    </citation>
    <scope>NUCLEOTIDE SEQUENCE [LARGE SCALE GENOMIC DNA]</scope>
    <source>
        <strain evidence="1 2">XC_2019</strain>
        <tissue evidence="1">Muscle</tissue>
    </source>
</reference>
<evidence type="ECO:0000313" key="2">
    <source>
        <dbReference type="Proteomes" id="UP001434883"/>
    </source>
</evidence>
<name>A0ABV0RVK1_9TELE</name>
<dbReference type="EMBL" id="JAHRIN010059628">
    <property type="protein sequence ID" value="MEQ2212299.1"/>
    <property type="molecule type" value="Genomic_DNA"/>
</dbReference>